<name>A0A5J6PUJ2_9NEIS</name>
<dbReference type="Proteomes" id="UP000325713">
    <property type="component" value="Chromosome"/>
</dbReference>
<evidence type="ECO:0000313" key="2">
    <source>
        <dbReference type="Proteomes" id="UP000325713"/>
    </source>
</evidence>
<dbReference type="EMBL" id="CP031700">
    <property type="protein sequence ID" value="QEY26185.1"/>
    <property type="molecule type" value="Genomic_DNA"/>
</dbReference>
<accession>A0A5J6PUJ2</accession>
<dbReference type="KEGG" id="nzl:D0T92_06375"/>
<sequence>MFDDELNNFLNLNSIKFSILDKQVFNRYVKIENYPFIGSRISWSKLKIHISKPFHELEKFIDETFNIILELNKNQSDIILIGNDFKDGYNIEFSKENLELILNFLLDYPGENYLFELEQQWCICIYDVLDFGLSELKLSLEDK</sequence>
<reference evidence="1 2" key="1">
    <citation type="submission" date="2018-08" db="EMBL/GenBank/DDBJ databases">
        <title>Neisseria zalophi ATCC BAA-2455 complete genome.</title>
        <authorList>
            <person name="Veseli I.A."/>
            <person name="Buttler R."/>
            <person name="Mascarenhas dos Santos A.C."/>
            <person name="Pombert J.-F."/>
        </authorList>
    </citation>
    <scope>NUCLEOTIDE SEQUENCE [LARGE SCALE GENOMIC DNA]</scope>
    <source>
        <strain evidence="1 2">ATCC BAA-2455</strain>
    </source>
</reference>
<dbReference type="AlphaFoldDB" id="A0A5J6PUJ2"/>
<organism evidence="1 2">
    <name type="scientific">Neisseria zalophi</name>
    <dbReference type="NCBI Taxonomy" id="640030"/>
    <lineage>
        <taxon>Bacteria</taxon>
        <taxon>Pseudomonadati</taxon>
        <taxon>Pseudomonadota</taxon>
        <taxon>Betaproteobacteria</taxon>
        <taxon>Neisseriales</taxon>
        <taxon>Neisseriaceae</taxon>
        <taxon>Neisseria</taxon>
    </lineage>
</organism>
<dbReference type="RefSeq" id="WP_151051252.1">
    <property type="nucleotide sequence ID" value="NZ_CP031700.1"/>
</dbReference>
<gene>
    <name evidence="1" type="ORF">D0T92_06375</name>
</gene>
<protein>
    <submittedName>
        <fullName evidence="1">Uncharacterized protein</fullName>
    </submittedName>
</protein>
<keyword evidence="2" id="KW-1185">Reference proteome</keyword>
<evidence type="ECO:0000313" key="1">
    <source>
        <dbReference type="EMBL" id="QEY26185.1"/>
    </source>
</evidence>
<dbReference type="OrthoDB" id="8481305at2"/>
<proteinExistence type="predicted"/>